<dbReference type="Proteomes" id="UP001589896">
    <property type="component" value="Unassembled WGS sequence"/>
</dbReference>
<gene>
    <name evidence="1" type="ORF">ACFFGH_00600</name>
</gene>
<accession>A0ABV6RJ04</accession>
<evidence type="ECO:0000313" key="2">
    <source>
        <dbReference type="Proteomes" id="UP001589896"/>
    </source>
</evidence>
<dbReference type="EMBL" id="JBHLTG010000001">
    <property type="protein sequence ID" value="MFC0676347.1"/>
    <property type="molecule type" value="Genomic_DNA"/>
</dbReference>
<evidence type="ECO:0000313" key="1">
    <source>
        <dbReference type="EMBL" id="MFC0676347.1"/>
    </source>
</evidence>
<name>A0ABV6RJ04_9GAMM</name>
<dbReference type="RefSeq" id="WP_386663953.1">
    <property type="nucleotide sequence ID" value="NZ_JBHLTG010000001.1"/>
</dbReference>
<reference evidence="1 2" key="1">
    <citation type="submission" date="2024-09" db="EMBL/GenBank/DDBJ databases">
        <authorList>
            <person name="Sun Q."/>
            <person name="Mori K."/>
        </authorList>
    </citation>
    <scope>NUCLEOTIDE SEQUENCE [LARGE SCALE GENOMIC DNA]</scope>
    <source>
        <strain evidence="1 2">KCTC 23076</strain>
    </source>
</reference>
<comment type="caution">
    <text evidence="1">The sequence shown here is derived from an EMBL/GenBank/DDBJ whole genome shotgun (WGS) entry which is preliminary data.</text>
</comment>
<organism evidence="1 2">
    <name type="scientific">Lysobacter korlensis</name>
    <dbReference type="NCBI Taxonomy" id="553636"/>
    <lineage>
        <taxon>Bacteria</taxon>
        <taxon>Pseudomonadati</taxon>
        <taxon>Pseudomonadota</taxon>
        <taxon>Gammaproteobacteria</taxon>
        <taxon>Lysobacterales</taxon>
        <taxon>Lysobacteraceae</taxon>
        <taxon>Lysobacter</taxon>
    </lineage>
</organism>
<dbReference type="Pfam" id="PF10679">
    <property type="entry name" value="DUF2491"/>
    <property type="match status" value="1"/>
</dbReference>
<sequence>MNWLDWIRGRNSPPPLPDRNAALPETLPLGFRINGRVALDTLVYRAHPEALSAKLPEGHQGIPCYGHIDLGGGHALHRFYLDDDAYVQVSTANGAIEGIKAFVFVDTVNPQSQREFQAFVTGHPHLGAPEIEFAGRRWHRDFSADSGGARIPAVVYDEVLFRHDPPRRDDDLTHYAMLYRRPVPELDRDEFLLVTAEDYGPNEFVITYAIGLDLNTADLDIT</sequence>
<keyword evidence="2" id="KW-1185">Reference proteome</keyword>
<proteinExistence type="predicted"/>
<protein>
    <submittedName>
        <fullName evidence="1">DUF2491 family protein</fullName>
    </submittedName>
</protein>
<dbReference type="InterPro" id="IPR019621">
    <property type="entry name" value="DUF2491"/>
</dbReference>